<dbReference type="RefSeq" id="WP_143535114.1">
    <property type="nucleotide sequence ID" value="NZ_FWFK01000004.1"/>
</dbReference>
<evidence type="ECO:0000313" key="1">
    <source>
        <dbReference type="EMBL" id="SLN51435.1"/>
    </source>
</evidence>
<reference evidence="1 2" key="1">
    <citation type="submission" date="2017-03" db="EMBL/GenBank/DDBJ databases">
        <authorList>
            <person name="Afonso C.L."/>
            <person name="Miller P.J."/>
            <person name="Scott M.A."/>
            <person name="Spackman E."/>
            <person name="Goraichik I."/>
            <person name="Dimitrov K.M."/>
            <person name="Suarez D.L."/>
            <person name="Swayne D.E."/>
        </authorList>
    </citation>
    <scope>NUCLEOTIDE SEQUENCE [LARGE SCALE GENOMIC DNA]</scope>
    <source>
        <strain evidence="1 2">CECT 8625</strain>
    </source>
</reference>
<name>A0A1X6ZHN3_9RHOB</name>
<protein>
    <recommendedName>
        <fullName evidence="3">Alpha/beta hydrolase family protein</fullName>
    </recommendedName>
</protein>
<dbReference type="Gene3D" id="3.40.50.1820">
    <property type="entry name" value="alpha/beta hydrolase"/>
    <property type="match status" value="1"/>
</dbReference>
<dbReference type="InterPro" id="IPR010297">
    <property type="entry name" value="DUF900_hydrolase"/>
</dbReference>
<evidence type="ECO:0000313" key="2">
    <source>
        <dbReference type="Proteomes" id="UP000193570"/>
    </source>
</evidence>
<dbReference type="EMBL" id="FWFK01000004">
    <property type="protein sequence ID" value="SLN51435.1"/>
    <property type="molecule type" value="Genomic_DNA"/>
</dbReference>
<organism evidence="1 2">
    <name type="scientific">Roseivivax jejudonensis</name>
    <dbReference type="NCBI Taxonomy" id="1529041"/>
    <lineage>
        <taxon>Bacteria</taxon>
        <taxon>Pseudomonadati</taxon>
        <taxon>Pseudomonadota</taxon>
        <taxon>Alphaproteobacteria</taxon>
        <taxon>Rhodobacterales</taxon>
        <taxon>Roseobacteraceae</taxon>
        <taxon>Roseivivax</taxon>
    </lineage>
</organism>
<keyword evidence="2" id="KW-1185">Reference proteome</keyword>
<dbReference type="Pfam" id="PF05990">
    <property type="entry name" value="DUF900"/>
    <property type="match status" value="1"/>
</dbReference>
<sequence>MPVICVTARDGDPAPAFGTGGLGRLLDRALADPGVGDGPITVMVHGFKYAPDVPRHCPHETSFSLTPRHREADSRIVSWPRHLGFGRPGRDRGLAISFAWPARGSIWRAYRDAAVAGSALARLVDEIAARQPGHPVHAMGHSLGARVVLNALGKSAPGAIGWAMLLAPAEFAATARAAVDTPGGRAARILAVTSRENDIFDLLMELFVTPDMRGDRMLGHRGLDAPHALTMQIDHAETLAALRAAGHRLSAPTRRVCHWSPYLRPGAFPLYRAILDGRMSFARLRALLPEDSDPRWARLLPLRGVPAWGDARLPH</sequence>
<evidence type="ECO:0008006" key="3">
    <source>
        <dbReference type="Google" id="ProtNLM"/>
    </source>
</evidence>
<dbReference type="SUPFAM" id="SSF53474">
    <property type="entry name" value="alpha/beta-Hydrolases"/>
    <property type="match status" value="1"/>
</dbReference>
<dbReference type="InterPro" id="IPR029058">
    <property type="entry name" value="AB_hydrolase_fold"/>
</dbReference>
<accession>A0A1X6ZHN3</accession>
<dbReference type="AlphaFoldDB" id="A0A1X6ZHN3"/>
<dbReference type="Proteomes" id="UP000193570">
    <property type="component" value="Unassembled WGS sequence"/>
</dbReference>
<proteinExistence type="predicted"/>
<gene>
    <name evidence="1" type="ORF">ROJ8625_02564</name>
</gene>
<dbReference type="OrthoDB" id="7303283at2"/>